<dbReference type="AlphaFoldDB" id="A0A2V5HJS5"/>
<accession>A0A2V5HJS5</accession>
<keyword evidence="2" id="KW-1185">Reference proteome</keyword>
<protein>
    <submittedName>
        <fullName evidence="1">Uncharacterized protein</fullName>
    </submittedName>
</protein>
<name>A0A2V5HJS5_ASPV1</name>
<proteinExistence type="predicted"/>
<sequence>MSSFLSRTFSRLTLSRARTKPSGTSENPEEAVDSDWVLTELWKIYRGAEDAASDSFAPDELSRWNVEITSFDPLDSRTPDTTSSLDPVAYFVPLRVDFHQKHARIVDKETEDSLNRRQRCLAPDYSPYRNGELLSPGERTAILACRFRDEMAISRKNLDPEYGDSTLRLVTRWRSHTDFHIDGFPDAEVRSGRGLYEAYDIFVNSKHPHVKLILSNAVRPEKEDDLLRSELLVILAVMHSRLRVESFLDHVIMPVMVFSFMPPSHVRVLMAIFDGQKIRISMSGLMPCSATSQDLYDTLVRYLAGGTNPKVDTKKFPVHPVARHMEEL</sequence>
<evidence type="ECO:0000313" key="2">
    <source>
        <dbReference type="Proteomes" id="UP000249829"/>
    </source>
</evidence>
<dbReference type="EMBL" id="KZ825170">
    <property type="protein sequence ID" value="PYI16400.1"/>
    <property type="molecule type" value="Genomic_DNA"/>
</dbReference>
<evidence type="ECO:0000313" key="1">
    <source>
        <dbReference type="EMBL" id="PYI16400.1"/>
    </source>
</evidence>
<dbReference type="Proteomes" id="UP000249829">
    <property type="component" value="Unassembled WGS sequence"/>
</dbReference>
<organism evidence="1 2">
    <name type="scientific">Aspergillus violaceofuscus (strain CBS 115571)</name>
    <dbReference type="NCBI Taxonomy" id="1450538"/>
    <lineage>
        <taxon>Eukaryota</taxon>
        <taxon>Fungi</taxon>
        <taxon>Dikarya</taxon>
        <taxon>Ascomycota</taxon>
        <taxon>Pezizomycotina</taxon>
        <taxon>Eurotiomycetes</taxon>
        <taxon>Eurotiomycetidae</taxon>
        <taxon>Eurotiales</taxon>
        <taxon>Aspergillaceae</taxon>
        <taxon>Aspergillus</taxon>
    </lineage>
</organism>
<reference evidence="1 2" key="1">
    <citation type="submission" date="2018-02" db="EMBL/GenBank/DDBJ databases">
        <title>The genomes of Aspergillus section Nigri reveals drivers in fungal speciation.</title>
        <authorList>
            <consortium name="DOE Joint Genome Institute"/>
            <person name="Vesth T.C."/>
            <person name="Nybo J."/>
            <person name="Theobald S."/>
            <person name="Brandl J."/>
            <person name="Frisvad J.C."/>
            <person name="Nielsen K.F."/>
            <person name="Lyhne E.K."/>
            <person name="Kogle M.E."/>
            <person name="Kuo A."/>
            <person name="Riley R."/>
            <person name="Clum A."/>
            <person name="Nolan M."/>
            <person name="Lipzen A."/>
            <person name="Salamov A."/>
            <person name="Henrissat B."/>
            <person name="Wiebenga A."/>
            <person name="De vries R.P."/>
            <person name="Grigoriev I.V."/>
            <person name="Mortensen U.H."/>
            <person name="Andersen M.R."/>
            <person name="Baker S.E."/>
        </authorList>
    </citation>
    <scope>NUCLEOTIDE SEQUENCE [LARGE SCALE GENOMIC DNA]</scope>
    <source>
        <strain evidence="1 2">CBS 115571</strain>
    </source>
</reference>
<gene>
    <name evidence="1" type="ORF">BO99DRAFT_405162</name>
</gene>
<dbReference type="OMA" id="FRDEMAI"/>